<sequence length="115" mass="13284">MRSIVKVWAQVMKGVRWDVCDGKKVNFWRDCWLPNGRPLLESAVDRIPVNQLDWKARDYVTQEGQWNWAAFGHLVEDAIRFGNEFGTLMEGDMGMGRATEGEELYVAHGQRKIVD</sequence>
<accession>A0AAV1CNT3</accession>
<dbReference type="EMBL" id="OX459119">
    <property type="protein sequence ID" value="CAI9096283.1"/>
    <property type="molecule type" value="Genomic_DNA"/>
</dbReference>
<evidence type="ECO:0000313" key="2">
    <source>
        <dbReference type="Proteomes" id="UP001161247"/>
    </source>
</evidence>
<keyword evidence="2" id="KW-1185">Reference proteome</keyword>
<proteinExistence type="predicted"/>
<gene>
    <name evidence="1" type="ORF">OLC1_LOCUS7074</name>
</gene>
<dbReference type="Proteomes" id="UP001161247">
    <property type="component" value="Chromosome 2"/>
</dbReference>
<organism evidence="1 2">
    <name type="scientific">Oldenlandia corymbosa var. corymbosa</name>
    <dbReference type="NCBI Taxonomy" id="529605"/>
    <lineage>
        <taxon>Eukaryota</taxon>
        <taxon>Viridiplantae</taxon>
        <taxon>Streptophyta</taxon>
        <taxon>Embryophyta</taxon>
        <taxon>Tracheophyta</taxon>
        <taxon>Spermatophyta</taxon>
        <taxon>Magnoliopsida</taxon>
        <taxon>eudicotyledons</taxon>
        <taxon>Gunneridae</taxon>
        <taxon>Pentapetalae</taxon>
        <taxon>asterids</taxon>
        <taxon>lamiids</taxon>
        <taxon>Gentianales</taxon>
        <taxon>Rubiaceae</taxon>
        <taxon>Rubioideae</taxon>
        <taxon>Spermacoceae</taxon>
        <taxon>Hedyotis-Oldenlandia complex</taxon>
        <taxon>Oldenlandia</taxon>
    </lineage>
</organism>
<dbReference type="AlphaFoldDB" id="A0AAV1CNT3"/>
<protein>
    <submittedName>
        <fullName evidence="1">OLC1v1032385C1</fullName>
    </submittedName>
</protein>
<name>A0AAV1CNT3_OLDCO</name>
<reference evidence="1" key="1">
    <citation type="submission" date="2023-03" db="EMBL/GenBank/DDBJ databases">
        <authorList>
            <person name="Julca I."/>
        </authorList>
    </citation>
    <scope>NUCLEOTIDE SEQUENCE</scope>
</reference>
<evidence type="ECO:0000313" key="1">
    <source>
        <dbReference type="EMBL" id="CAI9096283.1"/>
    </source>
</evidence>